<evidence type="ECO:0000313" key="4">
    <source>
        <dbReference type="EMBL" id="GBF94167.1"/>
    </source>
</evidence>
<evidence type="ECO:0000313" key="5">
    <source>
        <dbReference type="Proteomes" id="UP000247498"/>
    </source>
</evidence>
<evidence type="ECO:0000256" key="2">
    <source>
        <dbReference type="ARBA" id="ARBA00023002"/>
    </source>
</evidence>
<dbReference type="FunFam" id="3.40.50.720:FF:000084">
    <property type="entry name" value="Short-chain dehydrogenase reductase"/>
    <property type="match status" value="1"/>
</dbReference>
<protein>
    <submittedName>
        <fullName evidence="4">NAD(P)-dependent oxidoreductase</fullName>
    </submittedName>
</protein>
<comment type="caution">
    <text evidence="4">The sequence shown here is derived from an EMBL/GenBank/DDBJ whole genome shotgun (WGS) entry which is preliminary data.</text>
</comment>
<dbReference type="AlphaFoldDB" id="A0A2V0PAH1"/>
<dbReference type="SUPFAM" id="SSF51735">
    <property type="entry name" value="NAD(P)-binding Rossmann-fold domains"/>
    <property type="match status" value="1"/>
</dbReference>
<organism evidence="4 5">
    <name type="scientific">Raphidocelis subcapitata</name>
    <dbReference type="NCBI Taxonomy" id="307507"/>
    <lineage>
        <taxon>Eukaryota</taxon>
        <taxon>Viridiplantae</taxon>
        <taxon>Chlorophyta</taxon>
        <taxon>core chlorophytes</taxon>
        <taxon>Chlorophyceae</taxon>
        <taxon>CS clade</taxon>
        <taxon>Sphaeropleales</taxon>
        <taxon>Selenastraceae</taxon>
        <taxon>Raphidocelis</taxon>
    </lineage>
</organism>
<dbReference type="InParanoid" id="A0A2V0PAH1"/>
<comment type="similarity">
    <text evidence="1">Belongs to the short-chain dehydrogenases/reductases (SDR) family.</text>
</comment>
<reference evidence="4 5" key="1">
    <citation type="journal article" date="2018" name="Sci. Rep.">
        <title>Raphidocelis subcapitata (=Pseudokirchneriella subcapitata) provides an insight into genome evolution and environmental adaptations in the Sphaeropleales.</title>
        <authorList>
            <person name="Suzuki S."/>
            <person name="Yamaguchi H."/>
            <person name="Nakajima N."/>
            <person name="Kawachi M."/>
        </authorList>
    </citation>
    <scope>NUCLEOTIDE SEQUENCE [LARGE SCALE GENOMIC DNA]</scope>
    <source>
        <strain evidence="4 5">NIES-35</strain>
    </source>
</reference>
<dbReference type="GO" id="GO:0016614">
    <property type="term" value="F:oxidoreductase activity, acting on CH-OH group of donors"/>
    <property type="evidence" value="ECO:0007669"/>
    <property type="project" value="UniProtKB-ARBA"/>
</dbReference>
<dbReference type="PANTHER" id="PTHR48107:SF16">
    <property type="entry name" value="NADPH-DEPENDENT ALDEHYDE REDUCTASE 1, CHLOROPLASTIC"/>
    <property type="match status" value="1"/>
</dbReference>
<sequence>MEVAEAVSPARAQDPEKAAHGVLPMQQGGSQPGVEAKMIDKPIHIRETYQGSGKLQDKVAIITGGDSGIGRAVALHFAREGAHVAILYLNEHQDAKETEALVQKEGRKCLLFAGDVGDEKVCQEVVSKTVSELGRLDILVNNASEQHVSSAGIEDVPPEQLERVMRTNVFGYFFMAKAALPHTGEGASIINTLSVEAYQGMPSMVPYAASKGAELAFTRSLAASLVKKGIRVNGVAPGPVLTPLVTSTFSADMIASIKSQTKLGRMAMPAEIAPTYVLLASQDGSYITGHTFHPDGGMLTST</sequence>
<dbReference type="EMBL" id="BDRX01000048">
    <property type="protein sequence ID" value="GBF94167.1"/>
    <property type="molecule type" value="Genomic_DNA"/>
</dbReference>
<keyword evidence="5" id="KW-1185">Reference proteome</keyword>
<gene>
    <name evidence="4" type="ORF">Rsub_07154</name>
</gene>
<dbReference type="PRINTS" id="PR00080">
    <property type="entry name" value="SDRFAMILY"/>
</dbReference>
<accession>A0A2V0PAH1</accession>
<dbReference type="Gene3D" id="3.40.50.720">
    <property type="entry name" value="NAD(P)-binding Rossmann-like Domain"/>
    <property type="match status" value="1"/>
</dbReference>
<dbReference type="InterPro" id="IPR036291">
    <property type="entry name" value="NAD(P)-bd_dom_sf"/>
</dbReference>
<name>A0A2V0PAH1_9CHLO</name>
<dbReference type="OrthoDB" id="47007at2759"/>
<evidence type="ECO:0000256" key="1">
    <source>
        <dbReference type="ARBA" id="ARBA00006484"/>
    </source>
</evidence>
<feature type="region of interest" description="Disordered" evidence="3">
    <location>
        <begin position="1"/>
        <end position="32"/>
    </location>
</feature>
<proteinExistence type="inferred from homology"/>
<dbReference type="PANTHER" id="PTHR48107">
    <property type="entry name" value="NADPH-DEPENDENT ALDEHYDE REDUCTASE-LIKE PROTEIN, CHLOROPLASTIC-RELATED"/>
    <property type="match status" value="1"/>
</dbReference>
<dbReference type="STRING" id="307507.A0A2V0PAH1"/>
<dbReference type="InterPro" id="IPR002347">
    <property type="entry name" value="SDR_fam"/>
</dbReference>
<dbReference type="FunCoup" id="A0A2V0PAH1">
    <property type="interactions" value="22"/>
</dbReference>
<dbReference type="Proteomes" id="UP000247498">
    <property type="component" value="Unassembled WGS sequence"/>
</dbReference>
<evidence type="ECO:0000256" key="3">
    <source>
        <dbReference type="SAM" id="MobiDB-lite"/>
    </source>
</evidence>
<keyword evidence="2" id="KW-0560">Oxidoreductase</keyword>
<dbReference type="PRINTS" id="PR00081">
    <property type="entry name" value="GDHRDH"/>
</dbReference>
<dbReference type="Pfam" id="PF13561">
    <property type="entry name" value="adh_short_C2"/>
    <property type="match status" value="1"/>
</dbReference>